<keyword evidence="6" id="KW-1185">Reference proteome</keyword>
<comment type="caution">
    <text evidence="5">The sequence shown here is derived from an EMBL/GenBank/DDBJ whole genome shotgun (WGS) entry which is preliminary data.</text>
</comment>
<accession>A0AAD8ME41</accession>
<dbReference type="SMART" id="SM00360">
    <property type="entry name" value="RRM"/>
    <property type="match status" value="4"/>
</dbReference>
<dbReference type="GO" id="GO:0003723">
    <property type="term" value="F:RNA binding"/>
    <property type="evidence" value="ECO:0007669"/>
    <property type="project" value="UniProtKB-UniRule"/>
</dbReference>
<feature type="domain" description="RRM" evidence="4">
    <location>
        <begin position="246"/>
        <end position="323"/>
    </location>
</feature>
<dbReference type="AlphaFoldDB" id="A0AAD8ME41"/>
<dbReference type="PANTHER" id="PTHR24012">
    <property type="entry name" value="RNA BINDING PROTEIN"/>
    <property type="match status" value="1"/>
</dbReference>
<dbReference type="SUPFAM" id="SSF54928">
    <property type="entry name" value="RNA-binding domain, RBD"/>
    <property type="match status" value="2"/>
</dbReference>
<dbReference type="CDD" id="cd00590">
    <property type="entry name" value="RRM_SF"/>
    <property type="match status" value="1"/>
</dbReference>
<dbReference type="InterPro" id="IPR002343">
    <property type="entry name" value="Hud_Sxl_RNA"/>
</dbReference>
<dbReference type="InterPro" id="IPR012677">
    <property type="entry name" value="Nucleotide-bd_a/b_plait_sf"/>
</dbReference>
<reference evidence="5" key="1">
    <citation type="submission" date="2023-02" db="EMBL/GenBank/DDBJ databases">
        <title>Genome of toxic invasive species Heracleum sosnowskyi carries increased number of genes despite the absence of recent whole-genome duplications.</title>
        <authorList>
            <person name="Schelkunov M."/>
            <person name="Shtratnikova V."/>
            <person name="Makarenko M."/>
            <person name="Klepikova A."/>
            <person name="Omelchenko D."/>
            <person name="Novikova G."/>
            <person name="Obukhova E."/>
            <person name="Bogdanov V."/>
            <person name="Penin A."/>
            <person name="Logacheva M."/>
        </authorList>
    </citation>
    <scope>NUCLEOTIDE SEQUENCE</scope>
    <source>
        <strain evidence="5">Hsosn_3</strain>
        <tissue evidence="5">Leaf</tissue>
    </source>
</reference>
<dbReference type="EMBL" id="JAUIZM010000008">
    <property type="protein sequence ID" value="KAK1369334.1"/>
    <property type="molecule type" value="Genomic_DNA"/>
</dbReference>
<sequence length="402" mass="45190">MVVKGDEYEYNSTMLYVRDLDESVTDDDLYQHFNQFPGLVVCCEIAKHHKTHKSLGDGFVNYSNPQEAANAIKISNSTLLKNKPIRVQFSPCHQSTSESILFIKNLDKSVDKHILHHIFSNYGQILNIRVSTDASGQCSGYASVIIVLQLLRLPLSINMAHSLTTRKSNSASKFHLRKFFSKYGHIATVSETTHHKGDRFGLVTFVNPEDAAIAARDAPNHKFFNHNFELYGKYKDAPDRDQVKLKQLHVKNLHEAITDHSLKALFFTYGSLSLCKVLRDSNGTSTGSVLVAFSTNKEASKALHAMNGRMILGKTLCITLEKKRKSRPKMHPIPMTAMTPALEEGRESRPEMQPIPMTPQPALPLLMHPSLRMHPPGGYGFGQQMFYGQTPPALFPLEIFRL</sequence>
<protein>
    <recommendedName>
        <fullName evidence="4">RRM domain-containing protein</fullName>
    </recommendedName>
</protein>
<reference evidence="5" key="2">
    <citation type="submission" date="2023-05" db="EMBL/GenBank/DDBJ databases">
        <authorList>
            <person name="Schelkunov M.I."/>
        </authorList>
    </citation>
    <scope>NUCLEOTIDE SEQUENCE</scope>
    <source>
        <strain evidence="5">Hsosn_3</strain>
        <tissue evidence="5">Leaf</tissue>
    </source>
</reference>
<dbReference type="GO" id="GO:1990904">
    <property type="term" value="C:ribonucleoprotein complex"/>
    <property type="evidence" value="ECO:0007669"/>
    <property type="project" value="InterPro"/>
</dbReference>
<evidence type="ECO:0000313" key="5">
    <source>
        <dbReference type="EMBL" id="KAK1369334.1"/>
    </source>
</evidence>
<proteinExistence type="predicted"/>
<organism evidence="5 6">
    <name type="scientific">Heracleum sosnowskyi</name>
    <dbReference type="NCBI Taxonomy" id="360622"/>
    <lineage>
        <taxon>Eukaryota</taxon>
        <taxon>Viridiplantae</taxon>
        <taxon>Streptophyta</taxon>
        <taxon>Embryophyta</taxon>
        <taxon>Tracheophyta</taxon>
        <taxon>Spermatophyta</taxon>
        <taxon>Magnoliopsida</taxon>
        <taxon>eudicotyledons</taxon>
        <taxon>Gunneridae</taxon>
        <taxon>Pentapetalae</taxon>
        <taxon>asterids</taxon>
        <taxon>campanulids</taxon>
        <taxon>Apiales</taxon>
        <taxon>Apiaceae</taxon>
        <taxon>Apioideae</taxon>
        <taxon>apioid superclade</taxon>
        <taxon>Tordylieae</taxon>
        <taxon>Tordyliinae</taxon>
        <taxon>Heracleum</taxon>
    </lineage>
</organism>
<gene>
    <name evidence="5" type="ORF">POM88_035426</name>
</gene>
<dbReference type="Pfam" id="PF00076">
    <property type="entry name" value="RRM_1"/>
    <property type="match status" value="4"/>
</dbReference>
<evidence type="ECO:0000256" key="3">
    <source>
        <dbReference type="PROSITE-ProRule" id="PRU00176"/>
    </source>
</evidence>
<dbReference type="InterPro" id="IPR000504">
    <property type="entry name" value="RRM_dom"/>
</dbReference>
<dbReference type="PRINTS" id="PR00961">
    <property type="entry name" value="HUDSXLRNA"/>
</dbReference>
<evidence type="ECO:0000256" key="2">
    <source>
        <dbReference type="ARBA" id="ARBA00022884"/>
    </source>
</evidence>
<feature type="domain" description="RRM" evidence="4">
    <location>
        <begin position="99"/>
        <end position="144"/>
    </location>
</feature>
<dbReference type="InterPro" id="IPR035979">
    <property type="entry name" value="RBD_domain_sf"/>
</dbReference>
<dbReference type="Gene3D" id="3.30.70.330">
    <property type="match status" value="4"/>
</dbReference>
<evidence type="ECO:0000259" key="4">
    <source>
        <dbReference type="PROSITE" id="PS50102"/>
    </source>
</evidence>
<dbReference type="Proteomes" id="UP001237642">
    <property type="component" value="Unassembled WGS sequence"/>
</dbReference>
<evidence type="ECO:0000256" key="1">
    <source>
        <dbReference type="ARBA" id="ARBA00022737"/>
    </source>
</evidence>
<name>A0AAD8ME41_9APIA</name>
<keyword evidence="2 3" id="KW-0694">RNA-binding</keyword>
<feature type="domain" description="RRM" evidence="4">
    <location>
        <begin position="13"/>
        <end position="92"/>
    </location>
</feature>
<keyword evidence="1" id="KW-0677">Repeat</keyword>
<evidence type="ECO:0000313" key="6">
    <source>
        <dbReference type="Proteomes" id="UP001237642"/>
    </source>
</evidence>
<dbReference type="PROSITE" id="PS50102">
    <property type="entry name" value="RRM"/>
    <property type="match status" value="3"/>
</dbReference>